<accession>A0AB34KLG4</accession>
<dbReference type="Proteomes" id="UP000803884">
    <property type="component" value="Unassembled WGS sequence"/>
</dbReference>
<sequence>MSALLTALGLQSPSPNTAPPPSYAATAIIFQFLFAHAAISTRPLKNYYRIDHNVSPRQDLAKYGPAAVAAGKLTQKQLNRLHRIEGAHANSIEHLPFFVGALIWAHVAGLETTEINRSALAYVLVRVAYAAAYVFIEKAELSLARGVLWWTSNFICCRLFWLGGNAINGRS</sequence>
<dbReference type="RefSeq" id="XP_069228691.1">
    <property type="nucleotide sequence ID" value="XM_069374671.1"/>
</dbReference>
<keyword evidence="4" id="KW-0472">Membrane</keyword>
<dbReference type="InterPro" id="IPR001129">
    <property type="entry name" value="Membr-assoc_MAPEG"/>
</dbReference>
<name>A0AB34KLG4_9PEZI</name>
<evidence type="ECO:0000256" key="2">
    <source>
        <dbReference type="ARBA" id="ARBA00022692"/>
    </source>
</evidence>
<comment type="subcellular location">
    <subcellularLocation>
        <location evidence="1">Membrane</location>
    </subcellularLocation>
</comment>
<gene>
    <name evidence="5" type="ORF">WHR41_06066</name>
</gene>
<keyword evidence="3" id="KW-1133">Transmembrane helix</keyword>
<dbReference type="PANTHER" id="PTHR35371:SF2">
    <property type="entry name" value="MAPEG FAMILY PROTEIN"/>
    <property type="match status" value="1"/>
</dbReference>
<dbReference type="GO" id="GO:0016020">
    <property type="term" value="C:membrane"/>
    <property type="evidence" value="ECO:0007669"/>
    <property type="project" value="UniProtKB-SubCell"/>
</dbReference>
<dbReference type="Pfam" id="PF01124">
    <property type="entry name" value="MAPEG"/>
    <property type="match status" value="1"/>
</dbReference>
<dbReference type="PANTHER" id="PTHR35371">
    <property type="entry name" value="INNER MEMBRANE PROTEIN"/>
    <property type="match status" value="1"/>
</dbReference>
<dbReference type="SUPFAM" id="SSF161084">
    <property type="entry name" value="MAPEG domain-like"/>
    <property type="match status" value="1"/>
</dbReference>
<dbReference type="AlphaFoldDB" id="A0AB34KLG4"/>
<keyword evidence="2" id="KW-0812">Transmembrane</keyword>
<dbReference type="Gene3D" id="1.20.120.550">
    <property type="entry name" value="Membrane associated eicosanoid/glutathione metabolism-like domain"/>
    <property type="match status" value="1"/>
</dbReference>
<evidence type="ECO:0008006" key="7">
    <source>
        <dbReference type="Google" id="ProtNLM"/>
    </source>
</evidence>
<comment type="caution">
    <text evidence="5">The sequence shown here is derived from an EMBL/GenBank/DDBJ whole genome shotgun (WGS) entry which is preliminary data.</text>
</comment>
<evidence type="ECO:0000256" key="4">
    <source>
        <dbReference type="ARBA" id="ARBA00023136"/>
    </source>
</evidence>
<protein>
    <recommendedName>
        <fullName evidence="7">MAPEG family protein</fullName>
    </recommendedName>
</protein>
<evidence type="ECO:0000313" key="5">
    <source>
        <dbReference type="EMBL" id="KAL1585585.1"/>
    </source>
</evidence>
<proteinExistence type="predicted"/>
<evidence type="ECO:0000313" key="6">
    <source>
        <dbReference type="Proteomes" id="UP000803884"/>
    </source>
</evidence>
<reference evidence="5 6" key="1">
    <citation type="journal article" date="2020" name="Microbiol. Resour. Announc.">
        <title>Draft Genome Sequence of a Cladosporium Species Isolated from the Mesophotic Ascidian Didemnum maculosum.</title>
        <authorList>
            <person name="Gioti A."/>
            <person name="Siaperas R."/>
            <person name="Nikolaivits E."/>
            <person name="Le Goff G."/>
            <person name="Ouazzani J."/>
            <person name="Kotoulas G."/>
            <person name="Topakas E."/>
        </authorList>
    </citation>
    <scope>NUCLEOTIDE SEQUENCE [LARGE SCALE GENOMIC DNA]</scope>
    <source>
        <strain evidence="5 6">TM138-S3</strain>
    </source>
</reference>
<dbReference type="InterPro" id="IPR023352">
    <property type="entry name" value="MAPEG-like_dom_sf"/>
</dbReference>
<evidence type="ECO:0000256" key="3">
    <source>
        <dbReference type="ARBA" id="ARBA00022989"/>
    </source>
</evidence>
<dbReference type="GeneID" id="96007509"/>
<keyword evidence="6" id="KW-1185">Reference proteome</keyword>
<organism evidence="5 6">
    <name type="scientific">Cladosporium halotolerans</name>
    <dbReference type="NCBI Taxonomy" id="1052096"/>
    <lineage>
        <taxon>Eukaryota</taxon>
        <taxon>Fungi</taxon>
        <taxon>Dikarya</taxon>
        <taxon>Ascomycota</taxon>
        <taxon>Pezizomycotina</taxon>
        <taxon>Dothideomycetes</taxon>
        <taxon>Dothideomycetidae</taxon>
        <taxon>Cladosporiales</taxon>
        <taxon>Cladosporiaceae</taxon>
        <taxon>Cladosporium</taxon>
    </lineage>
</organism>
<dbReference type="EMBL" id="JAAQHG020000018">
    <property type="protein sequence ID" value="KAL1585585.1"/>
    <property type="molecule type" value="Genomic_DNA"/>
</dbReference>
<evidence type="ECO:0000256" key="1">
    <source>
        <dbReference type="ARBA" id="ARBA00004370"/>
    </source>
</evidence>